<dbReference type="InterPro" id="IPR050166">
    <property type="entry name" value="ABC_transporter_ATP-bind"/>
</dbReference>
<dbReference type="SUPFAM" id="SSF52540">
    <property type="entry name" value="P-loop containing nucleoside triphosphate hydrolases"/>
    <property type="match status" value="1"/>
</dbReference>
<dbReference type="CDD" id="cd03293">
    <property type="entry name" value="ABC_NrtD_SsuB_transporters"/>
    <property type="match status" value="1"/>
</dbReference>
<keyword evidence="3" id="KW-0547">Nucleotide-binding</keyword>
<keyword evidence="4 6" id="KW-0067">ATP-binding</keyword>
<feature type="domain" description="ABC transporter" evidence="5">
    <location>
        <begin position="5"/>
        <end position="238"/>
    </location>
</feature>
<dbReference type="Gene3D" id="3.40.50.300">
    <property type="entry name" value="P-loop containing nucleotide triphosphate hydrolases"/>
    <property type="match status" value="1"/>
</dbReference>
<dbReference type="EMBL" id="CAKLCM010000003">
    <property type="protein sequence ID" value="CAH0530025.1"/>
    <property type="molecule type" value="Genomic_DNA"/>
</dbReference>
<comment type="similarity">
    <text evidence="1">Belongs to the ABC transporter superfamily.</text>
</comment>
<dbReference type="PROSITE" id="PS00211">
    <property type="entry name" value="ABC_TRANSPORTER_1"/>
    <property type="match status" value="1"/>
</dbReference>
<accession>A0ABN8DP90</accession>
<name>A0ABN8DP90_9VIBR</name>
<sequence length="272" mass="30506">MAAFVEFKEVSHTYVTDQGKPVPALKDVNFAIERNQFIAVVGPSGCGKSTLLRLLSGLIPATEGEVSAFGQQITEPRDDIGIVFQKPTLLPWLSILDNVLFPLKHKFNFVGEKDKQRAKELINMVGLEDFLSQRPDELSGGMQQRIGIARALLLDPEILIMDEPFSALDALTREEMGFELQRIWQEKPKTVLFITHSISEAVLLADKVLVMSERPGSIAEEMDIELPRPRNIETIQQPEFADYTARIRKYIYKPQSKAVDKPSGKTVLKTVA</sequence>
<evidence type="ECO:0000313" key="7">
    <source>
        <dbReference type="Proteomes" id="UP000838160"/>
    </source>
</evidence>
<dbReference type="InterPro" id="IPR003593">
    <property type="entry name" value="AAA+_ATPase"/>
</dbReference>
<evidence type="ECO:0000256" key="1">
    <source>
        <dbReference type="ARBA" id="ARBA00005417"/>
    </source>
</evidence>
<protein>
    <submittedName>
        <fullName evidence="6">Nitrate import ATP-binding protein NrtD</fullName>
    </submittedName>
</protein>
<keyword evidence="7" id="KW-1185">Reference proteome</keyword>
<organism evidence="6 7">
    <name type="scientific">Vibrio hippocampi</name>
    <dbReference type="NCBI Taxonomy" id="654686"/>
    <lineage>
        <taxon>Bacteria</taxon>
        <taxon>Pseudomonadati</taxon>
        <taxon>Pseudomonadota</taxon>
        <taxon>Gammaproteobacteria</taxon>
        <taxon>Vibrionales</taxon>
        <taxon>Vibrionaceae</taxon>
        <taxon>Vibrio</taxon>
    </lineage>
</organism>
<dbReference type="PROSITE" id="PS50893">
    <property type="entry name" value="ABC_TRANSPORTER_2"/>
    <property type="match status" value="1"/>
</dbReference>
<dbReference type="SMART" id="SM00382">
    <property type="entry name" value="AAA"/>
    <property type="match status" value="1"/>
</dbReference>
<dbReference type="PANTHER" id="PTHR42788:SF13">
    <property type="entry name" value="ALIPHATIC SULFONATES IMPORT ATP-BINDING PROTEIN SSUB"/>
    <property type="match status" value="1"/>
</dbReference>
<proteinExistence type="inferred from homology"/>
<dbReference type="Proteomes" id="UP000838160">
    <property type="component" value="Unassembled WGS sequence"/>
</dbReference>
<dbReference type="PANTHER" id="PTHR42788">
    <property type="entry name" value="TAURINE IMPORT ATP-BINDING PROTEIN-RELATED"/>
    <property type="match status" value="1"/>
</dbReference>
<dbReference type="GO" id="GO:0005524">
    <property type="term" value="F:ATP binding"/>
    <property type="evidence" value="ECO:0007669"/>
    <property type="project" value="UniProtKB-KW"/>
</dbReference>
<evidence type="ECO:0000256" key="3">
    <source>
        <dbReference type="ARBA" id="ARBA00022741"/>
    </source>
</evidence>
<dbReference type="InterPro" id="IPR003439">
    <property type="entry name" value="ABC_transporter-like_ATP-bd"/>
</dbReference>
<dbReference type="InterPro" id="IPR017871">
    <property type="entry name" value="ABC_transporter-like_CS"/>
</dbReference>
<dbReference type="Pfam" id="PF00005">
    <property type="entry name" value="ABC_tran"/>
    <property type="match status" value="1"/>
</dbReference>
<evidence type="ECO:0000256" key="4">
    <source>
        <dbReference type="ARBA" id="ARBA00022840"/>
    </source>
</evidence>
<evidence type="ECO:0000313" key="6">
    <source>
        <dbReference type="EMBL" id="CAH0530025.1"/>
    </source>
</evidence>
<dbReference type="RefSeq" id="WP_237486546.1">
    <property type="nucleotide sequence ID" value="NZ_CAKLCM010000003.1"/>
</dbReference>
<gene>
    <name evidence="6" type="primary">nrtD_2</name>
    <name evidence="6" type="ORF">VHP8226_03752</name>
</gene>
<keyword evidence="2" id="KW-0813">Transport</keyword>
<comment type="caution">
    <text evidence="6">The sequence shown here is derived from an EMBL/GenBank/DDBJ whole genome shotgun (WGS) entry which is preliminary data.</text>
</comment>
<evidence type="ECO:0000259" key="5">
    <source>
        <dbReference type="PROSITE" id="PS50893"/>
    </source>
</evidence>
<dbReference type="InterPro" id="IPR027417">
    <property type="entry name" value="P-loop_NTPase"/>
</dbReference>
<evidence type="ECO:0000256" key="2">
    <source>
        <dbReference type="ARBA" id="ARBA00022448"/>
    </source>
</evidence>
<reference evidence="6" key="1">
    <citation type="submission" date="2021-12" db="EMBL/GenBank/DDBJ databases">
        <authorList>
            <person name="Rodrigo-Torres L."/>
            <person name="Arahal R. D."/>
            <person name="Lucena T."/>
        </authorList>
    </citation>
    <scope>NUCLEOTIDE SEQUENCE</scope>
    <source>
        <strain evidence="6">CECT 8226</strain>
    </source>
</reference>